<dbReference type="Proteomes" id="UP000095287">
    <property type="component" value="Unplaced"/>
</dbReference>
<accession>A0A1I7YUC3</accession>
<dbReference type="WBParaSite" id="L893_g19805.t1">
    <property type="protein sequence ID" value="L893_g19805.t1"/>
    <property type="gene ID" value="L893_g19805"/>
</dbReference>
<feature type="signal peptide" evidence="1">
    <location>
        <begin position="1"/>
        <end position="16"/>
    </location>
</feature>
<proteinExistence type="predicted"/>
<sequence>MKLLLLAFLLLGIASATSTWNLTPEGRELWEKYEAMHKANSADGNDKQTLLGFLHSLGFTNSYINGSGTIKLENHPKDFDKLKGIFEIPDHGNKDSSSSSVYQFLISCLDYVSGFFFFDIILIVICKRIDGQGWAEIIF</sequence>
<keyword evidence="2" id="KW-1185">Reference proteome</keyword>
<evidence type="ECO:0000256" key="1">
    <source>
        <dbReference type="SAM" id="SignalP"/>
    </source>
</evidence>
<protein>
    <submittedName>
        <fullName evidence="3">Peptidase_M14 domain-containing protein</fullName>
    </submittedName>
</protein>
<feature type="chain" id="PRO_5009312601" evidence="1">
    <location>
        <begin position="17"/>
        <end position="139"/>
    </location>
</feature>
<reference evidence="3" key="1">
    <citation type="submission" date="2016-11" db="UniProtKB">
        <authorList>
            <consortium name="WormBaseParasite"/>
        </authorList>
    </citation>
    <scope>IDENTIFICATION</scope>
</reference>
<organism evidence="2 3">
    <name type="scientific">Steinernema glaseri</name>
    <dbReference type="NCBI Taxonomy" id="37863"/>
    <lineage>
        <taxon>Eukaryota</taxon>
        <taxon>Metazoa</taxon>
        <taxon>Ecdysozoa</taxon>
        <taxon>Nematoda</taxon>
        <taxon>Chromadorea</taxon>
        <taxon>Rhabditida</taxon>
        <taxon>Tylenchina</taxon>
        <taxon>Panagrolaimomorpha</taxon>
        <taxon>Strongyloidoidea</taxon>
        <taxon>Steinernematidae</taxon>
        <taxon>Steinernema</taxon>
    </lineage>
</organism>
<keyword evidence="1" id="KW-0732">Signal</keyword>
<evidence type="ECO:0000313" key="3">
    <source>
        <dbReference type="WBParaSite" id="L893_g19805.t1"/>
    </source>
</evidence>
<name>A0A1I7YUC3_9BILA</name>
<evidence type="ECO:0000313" key="2">
    <source>
        <dbReference type="Proteomes" id="UP000095287"/>
    </source>
</evidence>
<dbReference type="AlphaFoldDB" id="A0A1I7YUC3"/>